<dbReference type="GO" id="GO:0006412">
    <property type="term" value="P:translation"/>
    <property type="evidence" value="ECO:0007669"/>
    <property type="project" value="UniProtKB-KW"/>
</dbReference>
<dbReference type="GO" id="GO:0005524">
    <property type="term" value="F:ATP binding"/>
    <property type="evidence" value="ECO:0007669"/>
    <property type="project" value="UniProtKB-KW"/>
</dbReference>
<dbReference type="PANTHER" id="PTHR11659:SF0">
    <property type="entry name" value="GLUTAMYL-TRNA(GLN) AMIDOTRANSFERASE SUBUNIT B, MITOCHONDRIAL"/>
    <property type="match status" value="1"/>
</dbReference>
<keyword evidence="4" id="KW-0648">Protein biosynthesis</keyword>
<dbReference type="InterPro" id="IPR014746">
    <property type="entry name" value="Gln_synth/guanido_kin_cat_dom"/>
</dbReference>
<keyword evidence="2" id="KW-0547">Nucleotide-binding</keyword>
<dbReference type="Pfam" id="PF02934">
    <property type="entry name" value="GatB_N"/>
    <property type="match status" value="1"/>
</dbReference>
<reference evidence="6" key="1">
    <citation type="journal article" date="2020" name="mSystems">
        <title>Genome- and Community-Level Interaction Insights into Carbon Utilization and Element Cycling Functions of Hydrothermarchaeota in Hydrothermal Sediment.</title>
        <authorList>
            <person name="Zhou Z."/>
            <person name="Liu Y."/>
            <person name="Xu W."/>
            <person name="Pan J."/>
            <person name="Luo Z.H."/>
            <person name="Li M."/>
        </authorList>
    </citation>
    <scope>NUCLEOTIDE SEQUENCE [LARGE SCALE GENOMIC DNA]</scope>
    <source>
        <strain evidence="6">HyVt-74</strain>
    </source>
</reference>
<dbReference type="AlphaFoldDB" id="A0A7C5HG25"/>
<sequence length="201" mass="22476">MELKPYIGLEVHTQLKTESKLFCKCKAEFGEEPNTNVCPICLGMPGVLPVLNEKAVELGVRVSLALNCDISYVSSFARKNYFYPDLPKGYQITQYTFPIGKNGFVDIGEKRIRIRRVHIEEESAKLIHTGDSSLVDFNRAGIPLLEIVTEPDIESGEEAVKYLRILQAILRFTGASDADMEKGMMRCEPNISVGTIKRMGT</sequence>
<keyword evidence="3" id="KW-0067">ATP-binding</keyword>
<dbReference type="Proteomes" id="UP000886110">
    <property type="component" value="Unassembled WGS sequence"/>
</dbReference>
<dbReference type="InterPro" id="IPR017959">
    <property type="entry name" value="Asn/Gln-tRNA_amidoTrfase_suB/E"/>
</dbReference>
<dbReference type="GO" id="GO:0050567">
    <property type="term" value="F:glutaminyl-tRNA synthase (glutamine-hydrolyzing) activity"/>
    <property type="evidence" value="ECO:0007669"/>
    <property type="project" value="TreeGrafter"/>
</dbReference>
<dbReference type="GO" id="GO:0070681">
    <property type="term" value="P:glutaminyl-tRNAGln biosynthesis via transamidation"/>
    <property type="evidence" value="ECO:0007669"/>
    <property type="project" value="TreeGrafter"/>
</dbReference>
<dbReference type="PANTHER" id="PTHR11659">
    <property type="entry name" value="GLUTAMYL-TRNA GLN AMIDOTRANSFERASE SUBUNIT B MITOCHONDRIAL AND PROKARYOTIC PET112-RELATED"/>
    <property type="match status" value="1"/>
</dbReference>
<evidence type="ECO:0000256" key="4">
    <source>
        <dbReference type="ARBA" id="ARBA00022917"/>
    </source>
</evidence>
<gene>
    <name evidence="6" type="ORF">ENL19_01465</name>
</gene>
<name>A0A7C5HG25_UNCW3</name>
<dbReference type="PROSITE" id="PS01234">
    <property type="entry name" value="GATB"/>
    <property type="match status" value="1"/>
</dbReference>
<dbReference type="EMBL" id="DRTB01000104">
    <property type="protein sequence ID" value="HHE04713.1"/>
    <property type="molecule type" value="Genomic_DNA"/>
</dbReference>
<comment type="caution">
    <text evidence="6">The sequence shown here is derived from an EMBL/GenBank/DDBJ whole genome shotgun (WGS) entry which is preliminary data.</text>
</comment>
<feature type="domain" description="Aspartyl/Glutamyl-tRNA(Gln) amidotransferase subunit B/E catalytic" evidence="5">
    <location>
        <begin position="6"/>
        <end position="195"/>
    </location>
</feature>
<dbReference type="SUPFAM" id="SSF55931">
    <property type="entry name" value="Glutamine synthetase/guanido kinase"/>
    <property type="match status" value="1"/>
</dbReference>
<dbReference type="InterPro" id="IPR006075">
    <property type="entry name" value="Asn/Gln-tRNA_Trfase_suB/E_cat"/>
</dbReference>
<keyword evidence="1" id="KW-0436">Ligase</keyword>
<dbReference type="InterPro" id="IPR017958">
    <property type="entry name" value="Gln-tRNA_amidoTrfase_suB_CS"/>
</dbReference>
<evidence type="ECO:0000256" key="2">
    <source>
        <dbReference type="ARBA" id="ARBA00022741"/>
    </source>
</evidence>
<accession>A0A7C5HG25</accession>
<evidence type="ECO:0000259" key="5">
    <source>
        <dbReference type="Pfam" id="PF02934"/>
    </source>
</evidence>
<evidence type="ECO:0000256" key="1">
    <source>
        <dbReference type="ARBA" id="ARBA00022598"/>
    </source>
</evidence>
<proteinExistence type="predicted"/>
<organism evidence="6">
    <name type="scientific">candidate division WOR-3 bacterium</name>
    <dbReference type="NCBI Taxonomy" id="2052148"/>
    <lineage>
        <taxon>Bacteria</taxon>
        <taxon>Bacteria division WOR-3</taxon>
    </lineage>
</organism>
<evidence type="ECO:0000313" key="6">
    <source>
        <dbReference type="EMBL" id="HHE04713.1"/>
    </source>
</evidence>
<protein>
    <submittedName>
        <fullName evidence="6">Asp-tRNA(Asn)/Glu-tRNA(Gln) amidotransferase GatCAB subunit B</fullName>
    </submittedName>
</protein>
<feature type="non-terminal residue" evidence="6">
    <location>
        <position position="201"/>
    </location>
</feature>
<evidence type="ECO:0000256" key="3">
    <source>
        <dbReference type="ARBA" id="ARBA00022840"/>
    </source>
</evidence>